<keyword evidence="3" id="KW-1185">Reference proteome</keyword>
<dbReference type="SUPFAM" id="SSF51430">
    <property type="entry name" value="NAD(P)-linked oxidoreductase"/>
    <property type="match status" value="1"/>
</dbReference>
<dbReference type="InterPro" id="IPR036812">
    <property type="entry name" value="NAD(P)_OxRdtase_dom_sf"/>
</dbReference>
<dbReference type="PANTHER" id="PTHR43364:SF5">
    <property type="entry name" value="REDUCTASE"/>
    <property type="match status" value="1"/>
</dbReference>
<organism evidence="2 3">
    <name type="scientific">Streptomyces carpinensis</name>
    <dbReference type="NCBI Taxonomy" id="66369"/>
    <lineage>
        <taxon>Bacteria</taxon>
        <taxon>Bacillati</taxon>
        <taxon>Actinomycetota</taxon>
        <taxon>Actinomycetes</taxon>
        <taxon>Kitasatosporales</taxon>
        <taxon>Streptomycetaceae</taxon>
        <taxon>Streptomyces</taxon>
    </lineage>
</organism>
<feature type="domain" description="NADP-dependent oxidoreductase" evidence="1">
    <location>
        <begin position="2"/>
        <end position="127"/>
    </location>
</feature>
<comment type="caution">
    <text evidence="2">The sequence shown here is derived from an EMBL/GenBank/DDBJ whole genome shotgun (WGS) entry which is preliminary data.</text>
</comment>
<sequence>MYNLFARTIVPEVIPALRYYGLGLILWSPLGGGLHGGVLKKIQGGRHLTPQMQQTIERYRPQLEAYEKLCADLGEQPPDVALAWLLHNPAVTVTIVGPRTTEQLATSGRAFDVTLPEDALDKLDEIWPGPGGEAPEAYCW</sequence>
<dbReference type="Proteomes" id="UP001458415">
    <property type="component" value="Unassembled WGS sequence"/>
</dbReference>
<name>A0ABV1W4Q5_9ACTN</name>
<evidence type="ECO:0000259" key="1">
    <source>
        <dbReference type="Pfam" id="PF00248"/>
    </source>
</evidence>
<dbReference type="EMBL" id="JBEPCU010000329">
    <property type="protein sequence ID" value="MER6979170.1"/>
    <property type="molecule type" value="Genomic_DNA"/>
</dbReference>
<dbReference type="Pfam" id="PF00248">
    <property type="entry name" value="Aldo_ket_red"/>
    <property type="match status" value="1"/>
</dbReference>
<dbReference type="InterPro" id="IPR050523">
    <property type="entry name" value="AKR_Detox_Biosynth"/>
</dbReference>
<evidence type="ECO:0000313" key="3">
    <source>
        <dbReference type="Proteomes" id="UP001458415"/>
    </source>
</evidence>
<protein>
    <submittedName>
        <fullName evidence="2">Aldo/keto reductase</fullName>
    </submittedName>
</protein>
<proteinExistence type="predicted"/>
<reference evidence="2 3" key="1">
    <citation type="submission" date="2024-06" db="EMBL/GenBank/DDBJ databases">
        <title>The Natural Products Discovery Center: Release of the First 8490 Sequenced Strains for Exploring Actinobacteria Biosynthetic Diversity.</title>
        <authorList>
            <person name="Kalkreuter E."/>
            <person name="Kautsar S.A."/>
            <person name="Yang D."/>
            <person name="Bader C.D."/>
            <person name="Teijaro C.N."/>
            <person name="Fluegel L."/>
            <person name="Davis C.M."/>
            <person name="Simpson J.R."/>
            <person name="Lauterbach L."/>
            <person name="Steele A.D."/>
            <person name="Gui C."/>
            <person name="Meng S."/>
            <person name="Li G."/>
            <person name="Viehrig K."/>
            <person name="Ye F."/>
            <person name="Su P."/>
            <person name="Kiefer A.F."/>
            <person name="Nichols A."/>
            <person name="Cepeda A.J."/>
            <person name="Yan W."/>
            <person name="Fan B."/>
            <person name="Jiang Y."/>
            <person name="Adhikari A."/>
            <person name="Zheng C.-J."/>
            <person name="Schuster L."/>
            <person name="Cowan T.M."/>
            <person name="Smanski M.J."/>
            <person name="Chevrette M.G."/>
            <person name="De Carvalho L.P.S."/>
            <person name="Shen B."/>
        </authorList>
    </citation>
    <scope>NUCLEOTIDE SEQUENCE [LARGE SCALE GENOMIC DNA]</scope>
    <source>
        <strain evidence="2 3">NPDC000634</strain>
    </source>
</reference>
<gene>
    <name evidence="2" type="ORF">ABT317_19805</name>
</gene>
<dbReference type="InterPro" id="IPR023210">
    <property type="entry name" value="NADP_OxRdtase_dom"/>
</dbReference>
<dbReference type="PANTHER" id="PTHR43364">
    <property type="entry name" value="NADH-SPECIFIC METHYLGLYOXAL REDUCTASE-RELATED"/>
    <property type="match status" value="1"/>
</dbReference>
<dbReference type="Gene3D" id="3.20.20.100">
    <property type="entry name" value="NADP-dependent oxidoreductase domain"/>
    <property type="match status" value="1"/>
</dbReference>
<evidence type="ECO:0000313" key="2">
    <source>
        <dbReference type="EMBL" id="MER6979170.1"/>
    </source>
</evidence>
<accession>A0ABV1W4Q5</accession>